<dbReference type="EMBL" id="JACJQH010000001">
    <property type="protein sequence ID" value="MBD2194116.1"/>
    <property type="molecule type" value="Genomic_DNA"/>
</dbReference>
<evidence type="ECO:0000313" key="2">
    <source>
        <dbReference type="Proteomes" id="UP000658514"/>
    </source>
</evidence>
<organism evidence="1 2">
    <name type="scientific">Calothrix parietina FACHB-288</name>
    <dbReference type="NCBI Taxonomy" id="2692896"/>
    <lineage>
        <taxon>Bacteria</taxon>
        <taxon>Bacillati</taxon>
        <taxon>Cyanobacteriota</taxon>
        <taxon>Cyanophyceae</taxon>
        <taxon>Nostocales</taxon>
        <taxon>Calotrichaceae</taxon>
        <taxon>Calothrix</taxon>
    </lineage>
</organism>
<sequence>MRYFLPCADKSQPKINLAIYGTTISLDRKPGTNNTELKITPSRSLAEAGLRENIQDLGEFKTPGPLGAQLGVWFSNFHSQRNLQLRLADNSLEITVPFNNDGKVTVNSFIPGNWDIKNAKFTFAFDIANDGCGLPELKLRSGRFEAKLQGDVAGSFIGNFEDIRAKIEAKVNEQVAAFLTTPEVKAAISKVLLDIVPQLPESAFVTPRPDKQPWNTLIGSSVSISRERLLYRVER</sequence>
<dbReference type="Proteomes" id="UP000658514">
    <property type="component" value="Unassembled WGS sequence"/>
</dbReference>
<comment type="caution">
    <text evidence="1">The sequence shown here is derived from an EMBL/GenBank/DDBJ whole genome shotgun (WGS) entry which is preliminary data.</text>
</comment>
<proteinExistence type="predicted"/>
<evidence type="ECO:0000313" key="1">
    <source>
        <dbReference type="EMBL" id="MBD2194116.1"/>
    </source>
</evidence>
<reference evidence="1 2" key="1">
    <citation type="journal article" date="2020" name="ISME J.">
        <title>Comparative genomics reveals insights into cyanobacterial evolution and habitat adaptation.</title>
        <authorList>
            <person name="Chen M.Y."/>
            <person name="Teng W.K."/>
            <person name="Zhao L."/>
            <person name="Hu C.X."/>
            <person name="Zhou Y.K."/>
            <person name="Han B.P."/>
            <person name="Song L.R."/>
            <person name="Shu W.S."/>
        </authorList>
    </citation>
    <scope>NUCLEOTIDE SEQUENCE [LARGE SCALE GENOMIC DNA]</scope>
    <source>
        <strain evidence="1 2">FACHB-288</strain>
    </source>
</reference>
<dbReference type="RefSeq" id="WP_190547492.1">
    <property type="nucleotide sequence ID" value="NZ_JACJQH010000001.1"/>
</dbReference>
<accession>A0ABR8A2E7</accession>
<protein>
    <submittedName>
        <fullName evidence="1">Uncharacterized protein</fullName>
    </submittedName>
</protein>
<name>A0ABR8A2E7_9CYAN</name>
<gene>
    <name evidence="1" type="ORF">H6G24_01210</name>
</gene>
<keyword evidence="2" id="KW-1185">Reference proteome</keyword>